<dbReference type="EMBL" id="JBBPBM010000038">
    <property type="protein sequence ID" value="KAK8527713.1"/>
    <property type="molecule type" value="Genomic_DNA"/>
</dbReference>
<evidence type="ECO:0000256" key="3">
    <source>
        <dbReference type="ARBA" id="ARBA00022821"/>
    </source>
</evidence>
<reference evidence="5 6" key="1">
    <citation type="journal article" date="2024" name="G3 (Bethesda)">
        <title>Genome assembly of Hibiscus sabdariffa L. provides insights into metabolisms of medicinal natural products.</title>
        <authorList>
            <person name="Kim T."/>
        </authorList>
    </citation>
    <scope>NUCLEOTIDE SEQUENCE [LARGE SCALE GENOMIC DNA]</scope>
    <source>
        <strain evidence="5">TK-2024</strain>
        <tissue evidence="5">Old leaves</tissue>
    </source>
</reference>
<dbReference type="SUPFAM" id="SSF52047">
    <property type="entry name" value="RNI-like"/>
    <property type="match status" value="1"/>
</dbReference>
<evidence type="ECO:0000256" key="2">
    <source>
        <dbReference type="ARBA" id="ARBA00022741"/>
    </source>
</evidence>
<dbReference type="Gene3D" id="1.20.5.4130">
    <property type="match status" value="1"/>
</dbReference>
<organism evidence="5 6">
    <name type="scientific">Hibiscus sabdariffa</name>
    <name type="common">roselle</name>
    <dbReference type="NCBI Taxonomy" id="183260"/>
    <lineage>
        <taxon>Eukaryota</taxon>
        <taxon>Viridiplantae</taxon>
        <taxon>Streptophyta</taxon>
        <taxon>Embryophyta</taxon>
        <taxon>Tracheophyta</taxon>
        <taxon>Spermatophyta</taxon>
        <taxon>Magnoliopsida</taxon>
        <taxon>eudicotyledons</taxon>
        <taxon>Gunneridae</taxon>
        <taxon>Pentapetalae</taxon>
        <taxon>rosids</taxon>
        <taxon>malvids</taxon>
        <taxon>Malvales</taxon>
        <taxon>Malvaceae</taxon>
        <taxon>Malvoideae</taxon>
        <taxon>Hibiscus</taxon>
    </lineage>
</organism>
<keyword evidence="3" id="KW-0611">Plant defense</keyword>
<accession>A0ABR2D2P3</accession>
<dbReference type="Gene3D" id="3.80.10.10">
    <property type="entry name" value="Ribonuclease Inhibitor"/>
    <property type="match status" value="2"/>
</dbReference>
<dbReference type="PANTHER" id="PTHR34630">
    <property type="entry name" value="OS11G0677101 PROTEIN"/>
    <property type="match status" value="1"/>
</dbReference>
<evidence type="ECO:0000256" key="1">
    <source>
        <dbReference type="ARBA" id="ARBA00022737"/>
    </source>
</evidence>
<dbReference type="InterPro" id="IPR041118">
    <property type="entry name" value="Rx_N"/>
</dbReference>
<evidence type="ECO:0000313" key="5">
    <source>
        <dbReference type="EMBL" id="KAK8527713.1"/>
    </source>
</evidence>
<dbReference type="Proteomes" id="UP001472677">
    <property type="component" value="Unassembled WGS sequence"/>
</dbReference>
<gene>
    <name evidence="5" type="ORF">V6N12_054916</name>
</gene>
<name>A0ABR2D2P3_9ROSI</name>
<evidence type="ECO:0000313" key="6">
    <source>
        <dbReference type="Proteomes" id="UP001472677"/>
    </source>
</evidence>
<keyword evidence="6" id="KW-1185">Reference proteome</keyword>
<evidence type="ECO:0000259" key="4">
    <source>
        <dbReference type="Pfam" id="PF18052"/>
    </source>
</evidence>
<sequence length="514" mass="57301">MVLLKCEGLVCFAECNFPPALKQLTISECDNLQYLFDASTSINTCFLEHLEIARCQSLIWLSSRGDTCNRLQDLQIWGCPVLSSLFLNAKLPLMLKQLDIWECRVLECIAQDFHETTDLEIIKIRGAQNLKYLPLGLDKLSHLQEITLRGCSNLAVCLEEIELSTTNLRVFSISNCKNFGALPKCINNFTSLRELVVWKCSANISFPEEGFSTNLTSLAISGASSLVGWGLHRLTSLQGLQISGEECSDVRMVTVICSGYPNLQCELSIALYMMLQRLKLESNAKKMNVGECTYRVWCVATLSFLTGSLQGDLNFNVDGVAKEETTGCGRVQRIALGSIQLWRCSLRQTGRMYGGSSGDGGNKKIRTIQSMVVVACEVVVGWYDEENQIKDEGVKSWLEDLQDLTYDADDILDEFAYEELRLKLQKTQVQASTSKVRKLLPTSCTGSDFTPSSFLFKNAMIPKMKEITVRLNSLAKRRSSLGLSETLSQAASSREKTGHAATYFCGGWSRGVRW</sequence>
<dbReference type="Pfam" id="PF18052">
    <property type="entry name" value="Rx_N"/>
    <property type="match status" value="1"/>
</dbReference>
<keyword evidence="1" id="KW-0677">Repeat</keyword>
<proteinExistence type="predicted"/>
<protein>
    <recommendedName>
        <fullName evidence="4">Disease resistance N-terminal domain-containing protein</fullName>
    </recommendedName>
</protein>
<keyword evidence="2" id="KW-0547">Nucleotide-binding</keyword>
<dbReference type="InterPro" id="IPR032675">
    <property type="entry name" value="LRR_dom_sf"/>
</dbReference>
<comment type="caution">
    <text evidence="5">The sequence shown here is derived from an EMBL/GenBank/DDBJ whole genome shotgun (WGS) entry which is preliminary data.</text>
</comment>
<feature type="domain" description="Disease resistance N-terminal" evidence="4">
    <location>
        <begin position="385"/>
        <end position="428"/>
    </location>
</feature>
<dbReference type="PANTHER" id="PTHR34630:SF68">
    <property type="entry name" value="OS11G0677101 PROTEIN"/>
    <property type="match status" value="1"/>
</dbReference>